<dbReference type="STRING" id="1120996.SAMN02746066_02730"/>
<comment type="pathway">
    <text evidence="1">Purine metabolism; ppGpp biosynthesis; ppGpp from GTP: step 1/2.</text>
</comment>
<protein>
    <submittedName>
        <fullName evidence="5">PpGpp synthetase catalytic domain-containing protein (RelA/SpoT-type nucleotidyltranferase)</fullName>
    </submittedName>
</protein>
<evidence type="ECO:0000259" key="4">
    <source>
        <dbReference type="SMART" id="SM00954"/>
    </source>
</evidence>
<dbReference type="Pfam" id="PF04607">
    <property type="entry name" value="RelA_SpoT"/>
    <property type="match status" value="1"/>
</dbReference>
<keyword evidence="2" id="KW-0175">Coiled coil</keyword>
<gene>
    <name evidence="5" type="ORF">SAMN02746066_02730</name>
</gene>
<dbReference type="Proteomes" id="UP000184038">
    <property type="component" value="Unassembled WGS sequence"/>
</dbReference>
<evidence type="ECO:0000313" key="6">
    <source>
        <dbReference type="Proteomes" id="UP000184038"/>
    </source>
</evidence>
<evidence type="ECO:0000256" key="2">
    <source>
        <dbReference type="SAM" id="Coils"/>
    </source>
</evidence>
<name>A0A1M7KGV8_9FIRM</name>
<evidence type="ECO:0000256" key="1">
    <source>
        <dbReference type="ARBA" id="ARBA00004976"/>
    </source>
</evidence>
<feature type="coiled-coil region" evidence="2">
    <location>
        <begin position="178"/>
        <end position="205"/>
    </location>
</feature>
<dbReference type="UniPathway" id="UPA00908">
    <property type="reaction ID" value="UER00884"/>
</dbReference>
<accession>A0A1M7KGV8</accession>
<proteinExistence type="predicted"/>
<dbReference type="PANTHER" id="PTHR41773:SF1">
    <property type="entry name" value="RELA_SPOT DOMAIN-CONTAINING PROTEIN"/>
    <property type="match status" value="1"/>
</dbReference>
<evidence type="ECO:0000256" key="3">
    <source>
        <dbReference type="SAM" id="MobiDB-lite"/>
    </source>
</evidence>
<dbReference type="Gene3D" id="1.10.287.860">
    <property type="entry name" value="Nucleotidyltransferase"/>
    <property type="match status" value="1"/>
</dbReference>
<keyword evidence="6" id="KW-1185">Reference proteome</keyword>
<dbReference type="AlphaFoldDB" id="A0A1M7KGV8"/>
<dbReference type="InterPro" id="IPR007685">
    <property type="entry name" value="RelA_SpoT"/>
</dbReference>
<dbReference type="SUPFAM" id="SSF81301">
    <property type="entry name" value="Nucleotidyltransferase"/>
    <property type="match status" value="1"/>
</dbReference>
<organism evidence="5 6">
    <name type="scientific">Anaerosporobacter mobilis DSM 15930</name>
    <dbReference type="NCBI Taxonomy" id="1120996"/>
    <lineage>
        <taxon>Bacteria</taxon>
        <taxon>Bacillati</taxon>
        <taxon>Bacillota</taxon>
        <taxon>Clostridia</taxon>
        <taxon>Lachnospirales</taxon>
        <taxon>Lachnospiraceae</taxon>
        <taxon>Anaerosporobacter</taxon>
    </lineage>
</organism>
<dbReference type="EMBL" id="FRCP01000013">
    <property type="protein sequence ID" value="SHM64106.1"/>
    <property type="molecule type" value="Genomic_DNA"/>
</dbReference>
<dbReference type="GO" id="GO:0015970">
    <property type="term" value="P:guanosine tetraphosphate biosynthetic process"/>
    <property type="evidence" value="ECO:0007669"/>
    <property type="project" value="UniProtKB-UniPathway"/>
</dbReference>
<dbReference type="InterPro" id="IPR043519">
    <property type="entry name" value="NT_sf"/>
</dbReference>
<dbReference type="RefSeq" id="WP_073288602.1">
    <property type="nucleotide sequence ID" value="NZ_FRCP01000013.1"/>
</dbReference>
<dbReference type="SMART" id="SM00954">
    <property type="entry name" value="RelA_SpoT"/>
    <property type="match status" value="1"/>
</dbReference>
<dbReference type="CDD" id="cd05399">
    <property type="entry name" value="NT_Rel-Spo_like"/>
    <property type="match status" value="1"/>
</dbReference>
<evidence type="ECO:0000313" key="5">
    <source>
        <dbReference type="EMBL" id="SHM64106.1"/>
    </source>
</evidence>
<feature type="region of interest" description="Disordered" evidence="3">
    <location>
        <begin position="333"/>
        <end position="353"/>
    </location>
</feature>
<dbReference type="Gene3D" id="3.30.460.10">
    <property type="entry name" value="Beta Polymerase, domain 2"/>
    <property type="match status" value="1"/>
</dbReference>
<reference evidence="5 6" key="1">
    <citation type="submission" date="2016-11" db="EMBL/GenBank/DDBJ databases">
        <authorList>
            <person name="Jaros S."/>
            <person name="Januszkiewicz K."/>
            <person name="Wedrychowicz H."/>
        </authorList>
    </citation>
    <scope>NUCLEOTIDE SEQUENCE [LARGE SCALE GENOMIC DNA]</scope>
    <source>
        <strain evidence="5 6">DSM 15930</strain>
    </source>
</reference>
<feature type="domain" description="RelA/SpoT" evidence="4">
    <location>
        <begin position="46"/>
        <end position="170"/>
    </location>
</feature>
<dbReference type="PANTHER" id="PTHR41773">
    <property type="entry name" value="GTP PYROPHOSPHATASE-RELATED"/>
    <property type="match status" value="1"/>
</dbReference>
<sequence length="353" mass="42726">MKKDIYILKKQFFELADQYEKLAKNLVEALKILLTEINVGYLTIDYRIKSFDSFLKKIERKKFDSPFEQIEDICGIRIICYYRSDIEKICEIISKEFQILESEDKEELLDENEFGYRSHHFIIKVKDEWLSTPNYRDFGKLKAEVQIRTNLMHTWAEIEHKLEYKRDDDIPVKFKRKFSRISAMLEEADEQFEELRAEISKYRQEMLFNVMEENFNLMESDQINMDTLQVFMDYFFKGQEKNTRLTSELVSELKQLQLSIGDLKEYYDLCNQYLESVEFDTMQHFDDNYKWYQVSSLRTMLELCSKEYYEKFGIRKDMKEIIKKYRNIMKQGDNENKSTDSATLLTRKNESKE</sequence>